<keyword evidence="2" id="KW-1185">Reference proteome</keyword>
<comment type="caution">
    <text evidence="1">The sequence shown here is derived from an EMBL/GenBank/DDBJ whole genome shotgun (WGS) entry which is preliminary data.</text>
</comment>
<evidence type="ECO:0000313" key="2">
    <source>
        <dbReference type="Proteomes" id="UP001499942"/>
    </source>
</evidence>
<dbReference type="Proteomes" id="UP001499942">
    <property type="component" value="Unassembled WGS sequence"/>
</dbReference>
<evidence type="ECO:0000313" key="1">
    <source>
        <dbReference type="EMBL" id="GAA2499716.1"/>
    </source>
</evidence>
<evidence type="ECO:0008006" key="3">
    <source>
        <dbReference type="Google" id="ProtNLM"/>
    </source>
</evidence>
<organism evidence="1 2">
    <name type="scientific">Streptomyces gobitricini</name>
    <dbReference type="NCBI Taxonomy" id="68211"/>
    <lineage>
        <taxon>Bacteria</taxon>
        <taxon>Bacillati</taxon>
        <taxon>Actinomycetota</taxon>
        <taxon>Actinomycetes</taxon>
        <taxon>Kitasatosporales</taxon>
        <taxon>Streptomycetaceae</taxon>
        <taxon>Streptomyces</taxon>
    </lineage>
</organism>
<sequence>MTAWLHTAALLTTAAGLLSACVAYLSTKQVRVSLGLLLDFLTAAGLIRLADEPSWGSIAAAAAVIGIRRLVATRLGRPGAGTSGHR</sequence>
<protein>
    <recommendedName>
        <fullName evidence="3">DUF1622 domain-containing protein</fullName>
    </recommendedName>
</protein>
<proteinExistence type="predicted"/>
<dbReference type="EMBL" id="BAAASR010000018">
    <property type="protein sequence ID" value="GAA2499716.1"/>
    <property type="molecule type" value="Genomic_DNA"/>
</dbReference>
<gene>
    <name evidence="1" type="ORF">GCM10010393_35120</name>
</gene>
<reference evidence="1 2" key="1">
    <citation type="journal article" date="2019" name="Int. J. Syst. Evol. Microbiol.">
        <title>The Global Catalogue of Microorganisms (GCM) 10K type strain sequencing project: providing services to taxonomists for standard genome sequencing and annotation.</title>
        <authorList>
            <consortium name="The Broad Institute Genomics Platform"/>
            <consortium name="The Broad Institute Genome Sequencing Center for Infectious Disease"/>
            <person name="Wu L."/>
            <person name="Ma J."/>
        </authorList>
    </citation>
    <scope>NUCLEOTIDE SEQUENCE [LARGE SCALE GENOMIC DNA]</scope>
    <source>
        <strain evidence="1 2">JCM 5062</strain>
    </source>
</reference>
<name>A0ABN3MEJ9_9ACTN</name>
<dbReference type="RefSeq" id="WP_344362058.1">
    <property type="nucleotide sequence ID" value="NZ_BAAASR010000018.1"/>
</dbReference>
<accession>A0ABN3MEJ9</accession>